<dbReference type="HOGENOM" id="CLU_3331359_0_0_6"/>
<evidence type="ECO:0000313" key="2">
    <source>
        <dbReference type="Proteomes" id="UP000003789"/>
    </source>
</evidence>
<reference evidence="1 2" key="1">
    <citation type="submission" date="2006-03" db="EMBL/GenBank/DDBJ databases">
        <authorList>
            <person name="Bartlett D.H."/>
            <person name="Valle G."/>
            <person name="Lauro F.M."/>
            <person name="Vezzi A."/>
            <person name="Simonato F."/>
            <person name="Eloe E."/>
            <person name="Vitulo N."/>
            <person name="Stratton T.K."/>
            <person name="D'angelo M."/>
            <person name="Ferriera S."/>
            <person name="Johnson J."/>
            <person name="Kravitz S."/>
            <person name="Beeson K."/>
            <person name="Sutton G."/>
            <person name="Rogers Y."/>
            <person name="Friedman R."/>
            <person name="Frazier M."/>
            <person name="Venter J.C."/>
        </authorList>
    </citation>
    <scope>NUCLEOTIDE SEQUENCE [LARGE SCALE GENOMIC DNA]</scope>
    <source>
        <strain evidence="1 2">3TCK</strain>
    </source>
</reference>
<organism evidence="1 2">
    <name type="scientific">Photobacterium profundum 3TCK</name>
    <dbReference type="NCBI Taxonomy" id="314280"/>
    <lineage>
        <taxon>Bacteria</taxon>
        <taxon>Pseudomonadati</taxon>
        <taxon>Pseudomonadota</taxon>
        <taxon>Gammaproteobacteria</taxon>
        <taxon>Vibrionales</taxon>
        <taxon>Vibrionaceae</taxon>
        <taxon>Photobacterium</taxon>
    </lineage>
</organism>
<name>Q1YW82_9GAMM</name>
<dbReference type="AlphaFoldDB" id="Q1YW82"/>
<dbReference type="EMBL" id="AAPH01000055">
    <property type="protein sequence ID" value="EAS40552.1"/>
    <property type="molecule type" value="Genomic_DNA"/>
</dbReference>
<comment type="caution">
    <text evidence="1">The sequence shown here is derived from an EMBL/GenBank/DDBJ whole genome shotgun (WGS) entry which is preliminary data.</text>
</comment>
<dbReference type="GO" id="GO:0016746">
    <property type="term" value="F:acyltransferase activity"/>
    <property type="evidence" value="ECO:0007669"/>
    <property type="project" value="UniProtKB-KW"/>
</dbReference>
<dbReference type="Proteomes" id="UP000003789">
    <property type="component" value="Unassembled WGS sequence"/>
</dbReference>
<protein>
    <submittedName>
        <fullName evidence="1">Hypothetical acyltransferase family protein</fullName>
    </submittedName>
</protein>
<sequence length="38" mass="4230">MPVDSESPLGREPEQTAQSVLNVIKELVKELRQGQEPP</sequence>
<keyword evidence="1" id="KW-0808">Transferase</keyword>
<gene>
    <name evidence="1" type="ORF">P3TCK_07012</name>
</gene>
<keyword evidence="1" id="KW-0012">Acyltransferase</keyword>
<accession>Q1YW82</accession>
<proteinExistence type="predicted"/>
<evidence type="ECO:0000313" key="1">
    <source>
        <dbReference type="EMBL" id="EAS40552.1"/>
    </source>
</evidence>